<keyword evidence="3" id="KW-1185">Reference proteome</keyword>
<reference evidence="2 3" key="1">
    <citation type="submission" date="2024-04" db="EMBL/GenBank/DDBJ databases">
        <authorList>
            <person name="Cremers G."/>
        </authorList>
    </citation>
    <scope>NUCLEOTIDE SEQUENCE [LARGE SCALE GENOMIC DNA]</scope>
    <source>
        <strain evidence="2">MeCH1-AG</strain>
    </source>
</reference>
<protein>
    <submittedName>
        <fullName evidence="2">Uncharacterized protein</fullName>
    </submittedName>
</protein>
<dbReference type="RefSeq" id="WP_348757714.1">
    <property type="nucleotide sequence ID" value="NZ_OZ026884.1"/>
</dbReference>
<dbReference type="EMBL" id="OZ026884">
    <property type="protein sequence ID" value="CAL1241190.1"/>
    <property type="molecule type" value="Genomic_DNA"/>
</dbReference>
<dbReference type="Proteomes" id="UP001497493">
    <property type="component" value="Chromosome"/>
</dbReference>
<evidence type="ECO:0000313" key="3">
    <source>
        <dbReference type="Proteomes" id="UP001497493"/>
    </source>
</evidence>
<feature type="chain" id="PRO_5045036874" evidence="1">
    <location>
        <begin position="20"/>
        <end position="138"/>
    </location>
</feature>
<organism evidence="2 3">
    <name type="scientific">Candidatus Methylocalor cossyra</name>
    <dbReference type="NCBI Taxonomy" id="3108543"/>
    <lineage>
        <taxon>Bacteria</taxon>
        <taxon>Pseudomonadati</taxon>
        <taxon>Pseudomonadota</taxon>
        <taxon>Gammaproteobacteria</taxon>
        <taxon>Methylococcales</taxon>
        <taxon>Methylococcaceae</taxon>
        <taxon>Candidatus Methylocalor</taxon>
    </lineage>
</organism>
<evidence type="ECO:0000313" key="2">
    <source>
        <dbReference type="EMBL" id="CAL1241190.1"/>
    </source>
</evidence>
<proteinExistence type="predicted"/>
<evidence type="ECO:0000256" key="1">
    <source>
        <dbReference type="SAM" id="SignalP"/>
    </source>
</evidence>
<keyword evidence="1" id="KW-0732">Signal</keyword>
<feature type="signal peptide" evidence="1">
    <location>
        <begin position="1"/>
        <end position="19"/>
    </location>
</feature>
<accession>A0ABM9NKL7</accession>
<name>A0ABM9NKL7_9GAMM</name>
<gene>
    <name evidence="2" type="ORF">MECH1_V1_2414</name>
</gene>
<sequence length="138" mass="13534">MLKLCALLGASLISATAVAEELVLSSEDMDRITAGTAIAQASGLANAVGDLAAVTSVNLSSVISADKTATGASVGAQALAFGVGGHTSTTTATSTDLKINAPLVYSITAAPTIPASTTGGISLSGSERLTVSVGFYTW</sequence>